<dbReference type="InterPro" id="IPR036291">
    <property type="entry name" value="NAD(P)-bd_dom_sf"/>
</dbReference>
<dbReference type="InterPro" id="IPR002347">
    <property type="entry name" value="SDR_fam"/>
</dbReference>
<dbReference type="AlphaFoldDB" id="A0AAE8MQF5"/>
<dbReference type="PRINTS" id="PR00081">
    <property type="entry name" value="GDHRDH"/>
</dbReference>
<accession>A0AAE8MQF5</accession>
<organism evidence="2 3">
    <name type="scientific">Cephalotrichum gorgonifer</name>
    <dbReference type="NCBI Taxonomy" id="2041049"/>
    <lineage>
        <taxon>Eukaryota</taxon>
        <taxon>Fungi</taxon>
        <taxon>Dikarya</taxon>
        <taxon>Ascomycota</taxon>
        <taxon>Pezizomycotina</taxon>
        <taxon>Sordariomycetes</taxon>
        <taxon>Hypocreomycetidae</taxon>
        <taxon>Microascales</taxon>
        <taxon>Microascaceae</taxon>
        <taxon>Cephalotrichum</taxon>
    </lineage>
</organism>
<dbReference type="Gene3D" id="3.40.50.720">
    <property type="entry name" value="NAD(P)-binding Rossmann-like Domain"/>
    <property type="match status" value="1"/>
</dbReference>
<dbReference type="GO" id="GO:0016491">
    <property type="term" value="F:oxidoreductase activity"/>
    <property type="evidence" value="ECO:0007669"/>
    <property type="project" value="UniProtKB-KW"/>
</dbReference>
<comment type="caution">
    <text evidence="2">The sequence shown here is derived from an EMBL/GenBank/DDBJ whole genome shotgun (WGS) entry which is preliminary data.</text>
</comment>
<keyword evidence="3" id="KW-1185">Reference proteome</keyword>
<evidence type="ECO:0000313" key="2">
    <source>
        <dbReference type="EMBL" id="SPN96802.1"/>
    </source>
</evidence>
<evidence type="ECO:0000256" key="1">
    <source>
        <dbReference type="ARBA" id="ARBA00023002"/>
    </source>
</evidence>
<dbReference type="SUPFAM" id="SSF51735">
    <property type="entry name" value="NAD(P)-binding Rossmann-fold domains"/>
    <property type="match status" value="1"/>
</dbReference>
<dbReference type="Pfam" id="PF00106">
    <property type="entry name" value="adh_short"/>
    <property type="match status" value="1"/>
</dbReference>
<evidence type="ECO:0000313" key="3">
    <source>
        <dbReference type="Proteomes" id="UP001187682"/>
    </source>
</evidence>
<dbReference type="PANTHER" id="PTHR43157:SF35">
    <property type="entry name" value="DEHYDROGENASE_REDUCTASE FAMILY PROTEIN, PUTATIVE-RELATED"/>
    <property type="match status" value="1"/>
</dbReference>
<keyword evidence="1" id="KW-0560">Oxidoreductase</keyword>
<dbReference type="EMBL" id="ONZQ02000001">
    <property type="protein sequence ID" value="SPN96802.1"/>
    <property type="molecule type" value="Genomic_DNA"/>
</dbReference>
<sequence length="348" mass="37988">MSSQLKDSAGWAASFPGTVWKQVFHRVPKIPSHIDLSGKTVIVTGATGGIGLEAARQLLEVRASRLILTARTQSKGETAAAELRSKFPKADIRVWTLEMESYESVRQFAGRCETELDHLDVVILNAGMGRTSFIRTGDGRESTLQVNYLSTALLAVLLLPILRSKAIAAASPGETPSPGRLTVVGSDMAHWVNMKEPAGGILDAVDSSVGFQGMDQYAKTKLFLTMIVSKLAEVVSADDVIVNVVNPSGVRGTSLMRDAKGQYAIQAFVYINGLLLGRNLTDGTRQYLHSALVLGKESHGSFGDWQIRPYPPFMYTDAGIRMTNKLWEETGYELRFAEVDAILEKMKH</sequence>
<reference evidence="2" key="1">
    <citation type="submission" date="2018-03" db="EMBL/GenBank/DDBJ databases">
        <authorList>
            <person name="Guldener U."/>
        </authorList>
    </citation>
    <scope>NUCLEOTIDE SEQUENCE</scope>
</reference>
<dbReference type="PANTHER" id="PTHR43157">
    <property type="entry name" value="PHOSPHATIDYLINOSITOL-GLYCAN BIOSYNTHESIS CLASS F PROTEIN-RELATED"/>
    <property type="match status" value="1"/>
</dbReference>
<name>A0AAE8MQF5_9PEZI</name>
<protein>
    <submittedName>
        <fullName evidence="2">Related to short-chain dehydrogenase/reductase family protein, putative</fullName>
    </submittedName>
</protein>
<proteinExistence type="predicted"/>
<gene>
    <name evidence="2" type="ORF">DNG_00322</name>
</gene>
<dbReference type="Proteomes" id="UP001187682">
    <property type="component" value="Unassembled WGS sequence"/>
</dbReference>